<evidence type="ECO:0000256" key="3">
    <source>
        <dbReference type="ARBA" id="ARBA00022692"/>
    </source>
</evidence>
<evidence type="ECO:0000256" key="8">
    <source>
        <dbReference type="SAM" id="Phobius"/>
    </source>
</evidence>
<feature type="transmembrane region" description="Helical" evidence="8">
    <location>
        <begin position="388"/>
        <end position="412"/>
    </location>
</feature>
<evidence type="ECO:0000256" key="1">
    <source>
        <dbReference type="ARBA" id="ARBA00004141"/>
    </source>
</evidence>
<evidence type="ECO:0000313" key="10">
    <source>
        <dbReference type="Proteomes" id="UP000053257"/>
    </source>
</evidence>
<feature type="transmembrane region" description="Helical" evidence="8">
    <location>
        <begin position="573"/>
        <end position="600"/>
    </location>
</feature>
<dbReference type="STRING" id="745531.A0A0C3S4C0"/>
<feature type="transmembrane region" description="Helical" evidence="8">
    <location>
        <begin position="47"/>
        <end position="67"/>
    </location>
</feature>
<feature type="region of interest" description="Disordered" evidence="7">
    <location>
        <begin position="759"/>
        <end position="833"/>
    </location>
</feature>
<dbReference type="InterPro" id="IPR051143">
    <property type="entry name" value="TrkH_K-transport"/>
</dbReference>
<dbReference type="PANTHER" id="PTHR31064">
    <property type="entry name" value="POTASSIUM TRANSPORT PROTEIN DDB_G0292412-RELATED"/>
    <property type="match status" value="1"/>
</dbReference>
<evidence type="ECO:0000256" key="4">
    <source>
        <dbReference type="ARBA" id="ARBA00022989"/>
    </source>
</evidence>
<evidence type="ECO:0000313" key="9">
    <source>
        <dbReference type="EMBL" id="KIP02880.1"/>
    </source>
</evidence>
<dbReference type="AlphaFoldDB" id="A0A0C3S4C0"/>
<feature type="transmembrane region" description="Helical" evidence="8">
    <location>
        <begin position="463"/>
        <end position="487"/>
    </location>
</feature>
<feature type="transmembrane region" description="Helical" evidence="8">
    <location>
        <begin position="657"/>
        <end position="674"/>
    </location>
</feature>
<dbReference type="Pfam" id="PF02386">
    <property type="entry name" value="TrkH"/>
    <property type="match status" value="1"/>
</dbReference>
<feature type="compositionally biased region" description="Low complexity" evidence="7">
    <location>
        <begin position="822"/>
        <end position="833"/>
    </location>
</feature>
<keyword evidence="10" id="KW-1185">Reference proteome</keyword>
<keyword evidence="2" id="KW-0813">Transport</keyword>
<sequence>MKLSFNGIREWVQKEANFFRIHLLFFLLVPLVAAGIFCAANGQYPVAFIDALFLCYSALTVTGLSTVNLSTCTVFQQVILYALQGLGDVTIVAWVMVLIRKRYFVQHLEHLESQKRSRRRAVKRLHRLLPWSVGSNAADEQMQIEVKGPTPGHTADDNMHIHAHEGIGAALVGGGITGIGLGVALGAPASNGTGSNPSANNDEAMVQSPKSASFELIDHEDSRPGIVADAQSFTSSPRSGALPLPLSPGDQFAMRTIHASALSPRSLRPRRGVPVPRRQTVIQPPVFLEENGNPLIGQRAKDQGLGGFPGPYQIIVKLSSVYFPRVNRWLTHVLTQPIEHMKNGAYFKKWSEDIPALVILRNSDFDTDELDDEELERLGGLEYQALDFLSYLVFGYFVGVQLVSILLIAPWLSTVHTYDDVFTAQPRLVNKSWFVAFQVMGSYTGGGLSLVDAGMVPFQKAYLMIFSMIFAILAGNHGMPIFLRLIIWTFTKFVEDGSQMDKTLHFLLDHPRRCFLYLFPSHVTWFLGAALVFFTSIEWISFIVLDIGLAVTDSLSPGARAVAGLFQSFAVRASGFSIVSLASVAPAFQFLCIVMMYIAIYPVALSIRSTNVYEERSLGVFELPADEEEEEPDLPEGTASRRERIGKYFGWHLRRQVAYDIWWLVCGIFLICIIERTKIMDDDNAPWFNIFRIVFELVSAFGGIGLTLGIPTQNYSFSGAFGPLSKLVVIVIMLRGRHRGLPVAIDRAILLPEDLVPAKREGDPSVRSPVRENPQSPTSFPAPFAVAQDKWQPGGGTPHSVFAQSSNAQHSQGDPEKGVPLTISTTRQSRSRR</sequence>
<dbReference type="PANTHER" id="PTHR31064:SF30">
    <property type="entry name" value="HIGH-AFFINITY POTASSIUM TRANSPORT PROTEIN-RELATED"/>
    <property type="match status" value="1"/>
</dbReference>
<dbReference type="GO" id="GO:0140107">
    <property type="term" value="F:high-affinity potassium ion transmembrane transporter activity"/>
    <property type="evidence" value="ECO:0007669"/>
    <property type="project" value="TreeGrafter"/>
</dbReference>
<comment type="subcellular location">
    <subcellularLocation>
        <location evidence="1">Membrane</location>
        <topology evidence="1">Multi-pass membrane protein</topology>
    </subcellularLocation>
</comment>
<dbReference type="EMBL" id="KN840647">
    <property type="protein sequence ID" value="KIP02880.1"/>
    <property type="molecule type" value="Genomic_DNA"/>
</dbReference>
<keyword evidence="4 8" id="KW-1133">Transmembrane helix</keyword>
<dbReference type="Proteomes" id="UP000053257">
    <property type="component" value="Unassembled WGS sequence"/>
</dbReference>
<dbReference type="OrthoDB" id="9999863at2759"/>
<feature type="transmembrane region" description="Helical" evidence="8">
    <location>
        <begin position="20"/>
        <end position="40"/>
    </location>
</feature>
<keyword evidence="6 8" id="KW-0472">Membrane</keyword>
<feature type="transmembrane region" description="Helical" evidence="8">
    <location>
        <begin position="79"/>
        <end position="99"/>
    </location>
</feature>
<evidence type="ECO:0008006" key="11">
    <source>
        <dbReference type="Google" id="ProtNLM"/>
    </source>
</evidence>
<protein>
    <recommendedName>
        <fullName evidence="11">Potassium transport protein</fullName>
    </recommendedName>
</protein>
<dbReference type="HOGENOM" id="CLU_005947_3_0_1"/>
<evidence type="ECO:0000256" key="6">
    <source>
        <dbReference type="ARBA" id="ARBA00023136"/>
    </source>
</evidence>
<keyword evidence="5" id="KW-0406">Ion transport</keyword>
<proteinExistence type="predicted"/>
<evidence type="ECO:0000256" key="2">
    <source>
        <dbReference type="ARBA" id="ARBA00022448"/>
    </source>
</evidence>
<feature type="compositionally biased region" description="Polar residues" evidence="7">
    <location>
        <begin position="802"/>
        <end position="812"/>
    </location>
</feature>
<accession>A0A0C3S4C0</accession>
<feature type="transmembrane region" description="Helical" evidence="8">
    <location>
        <begin position="525"/>
        <end position="552"/>
    </location>
</feature>
<feature type="transmembrane region" description="Helical" evidence="8">
    <location>
        <begin position="715"/>
        <end position="734"/>
    </location>
</feature>
<evidence type="ECO:0000256" key="7">
    <source>
        <dbReference type="SAM" id="MobiDB-lite"/>
    </source>
</evidence>
<dbReference type="InterPro" id="IPR003445">
    <property type="entry name" value="Cat_transpt"/>
</dbReference>
<feature type="transmembrane region" description="Helical" evidence="8">
    <location>
        <begin position="686"/>
        <end position="709"/>
    </location>
</feature>
<feature type="transmembrane region" description="Helical" evidence="8">
    <location>
        <begin position="432"/>
        <end position="451"/>
    </location>
</feature>
<name>A0A0C3S4C0_PHLG1</name>
<gene>
    <name evidence="9" type="ORF">PHLGIDRAFT_32026</name>
</gene>
<evidence type="ECO:0000256" key="5">
    <source>
        <dbReference type="ARBA" id="ARBA00023065"/>
    </source>
</evidence>
<dbReference type="GO" id="GO:1990573">
    <property type="term" value="P:potassium ion import across plasma membrane"/>
    <property type="evidence" value="ECO:0007669"/>
    <property type="project" value="TreeGrafter"/>
</dbReference>
<dbReference type="GO" id="GO:0005886">
    <property type="term" value="C:plasma membrane"/>
    <property type="evidence" value="ECO:0007669"/>
    <property type="project" value="TreeGrafter"/>
</dbReference>
<keyword evidence="3 8" id="KW-0812">Transmembrane</keyword>
<dbReference type="GO" id="GO:0030007">
    <property type="term" value="P:intracellular potassium ion homeostasis"/>
    <property type="evidence" value="ECO:0007669"/>
    <property type="project" value="TreeGrafter"/>
</dbReference>
<organism evidence="9 10">
    <name type="scientific">Phlebiopsis gigantea (strain 11061_1 CR5-6)</name>
    <name type="common">White-rot fungus</name>
    <name type="synonym">Peniophora gigantea</name>
    <dbReference type="NCBI Taxonomy" id="745531"/>
    <lineage>
        <taxon>Eukaryota</taxon>
        <taxon>Fungi</taxon>
        <taxon>Dikarya</taxon>
        <taxon>Basidiomycota</taxon>
        <taxon>Agaricomycotina</taxon>
        <taxon>Agaricomycetes</taxon>
        <taxon>Polyporales</taxon>
        <taxon>Phanerochaetaceae</taxon>
        <taxon>Phlebiopsis</taxon>
    </lineage>
</organism>
<reference evidence="9 10" key="1">
    <citation type="journal article" date="2014" name="PLoS Genet.">
        <title>Analysis of the Phlebiopsis gigantea genome, transcriptome and secretome provides insight into its pioneer colonization strategies of wood.</title>
        <authorList>
            <person name="Hori C."/>
            <person name="Ishida T."/>
            <person name="Igarashi K."/>
            <person name="Samejima M."/>
            <person name="Suzuki H."/>
            <person name="Master E."/>
            <person name="Ferreira P."/>
            <person name="Ruiz-Duenas F.J."/>
            <person name="Held B."/>
            <person name="Canessa P."/>
            <person name="Larrondo L.F."/>
            <person name="Schmoll M."/>
            <person name="Druzhinina I.S."/>
            <person name="Kubicek C.P."/>
            <person name="Gaskell J.A."/>
            <person name="Kersten P."/>
            <person name="St John F."/>
            <person name="Glasner J."/>
            <person name="Sabat G."/>
            <person name="Splinter BonDurant S."/>
            <person name="Syed K."/>
            <person name="Yadav J."/>
            <person name="Mgbeahuruike A.C."/>
            <person name="Kovalchuk A."/>
            <person name="Asiegbu F.O."/>
            <person name="Lackner G."/>
            <person name="Hoffmeister D."/>
            <person name="Rencoret J."/>
            <person name="Gutierrez A."/>
            <person name="Sun H."/>
            <person name="Lindquist E."/>
            <person name="Barry K."/>
            <person name="Riley R."/>
            <person name="Grigoriev I.V."/>
            <person name="Henrissat B."/>
            <person name="Kues U."/>
            <person name="Berka R.M."/>
            <person name="Martinez A.T."/>
            <person name="Covert S.F."/>
            <person name="Blanchette R.A."/>
            <person name="Cullen D."/>
        </authorList>
    </citation>
    <scope>NUCLEOTIDE SEQUENCE [LARGE SCALE GENOMIC DNA]</scope>
    <source>
        <strain evidence="9 10">11061_1 CR5-6</strain>
    </source>
</reference>